<dbReference type="FunFam" id="3.40.50.300:FF:000010">
    <property type="entry name" value="Chaperone clpB 1, putative"/>
    <property type="match status" value="1"/>
</dbReference>
<dbReference type="GO" id="GO:0005524">
    <property type="term" value="F:ATP binding"/>
    <property type="evidence" value="ECO:0007669"/>
    <property type="project" value="UniProtKB-KW"/>
</dbReference>
<dbReference type="CDD" id="cd19499">
    <property type="entry name" value="RecA-like_ClpB_Hsp104-like"/>
    <property type="match status" value="1"/>
</dbReference>
<evidence type="ECO:0000259" key="7">
    <source>
        <dbReference type="SMART" id="SM00382"/>
    </source>
</evidence>
<dbReference type="PANTHER" id="PTHR11638">
    <property type="entry name" value="ATP-DEPENDENT CLP PROTEASE"/>
    <property type="match status" value="1"/>
</dbReference>
<dbReference type="PANTHER" id="PTHR11638:SF176">
    <property type="entry name" value="HEAT SHOCK PROTEIN 78, MITOCHONDRIAL"/>
    <property type="match status" value="1"/>
</dbReference>
<dbReference type="SUPFAM" id="SSF52540">
    <property type="entry name" value="P-loop containing nucleoside triphosphate hydrolases"/>
    <property type="match status" value="2"/>
</dbReference>
<dbReference type="OrthoDB" id="47330at2759"/>
<dbReference type="GO" id="GO:0016887">
    <property type="term" value="F:ATP hydrolysis activity"/>
    <property type="evidence" value="ECO:0007669"/>
    <property type="project" value="InterPro"/>
</dbReference>
<dbReference type="PRINTS" id="PR00300">
    <property type="entry name" value="CLPPROTEASEA"/>
</dbReference>
<dbReference type="Pfam" id="PF17871">
    <property type="entry name" value="AAA_lid_9"/>
    <property type="match status" value="1"/>
</dbReference>
<dbReference type="Gene3D" id="3.40.50.300">
    <property type="entry name" value="P-loop containing nucleotide triphosphate hydrolases"/>
    <property type="match status" value="3"/>
</dbReference>
<feature type="domain" description="AAA+ ATPase" evidence="7">
    <location>
        <begin position="535"/>
        <end position="680"/>
    </location>
</feature>
<dbReference type="Pfam" id="PF10431">
    <property type="entry name" value="ClpB_D2-small"/>
    <property type="match status" value="1"/>
</dbReference>
<keyword evidence="5" id="KW-0143">Chaperone</keyword>
<dbReference type="Proteomes" id="UP000307440">
    <property type="component" value="Unassembled WGS sequence"/>
</dbReference>
<evidence type="ECO:0000256" key="5">
    <source>
        <dbReference type="ARBA" id="ARBA00023186"/>
    </source>
</evidence>
<dbReference type="Pfam" id="PF07724">
    <property type="entry name" value="AAA_2"/>
    <property type="match status" value="1"/>
</dbReference>
<dbReference type="InterPro" id="IPR027417">
    <property type="entry name" value="P-loop_NTPase"/>
</dbReference>
<dbReference type="PROSITE" id="PS00871">
    <property type="entry name" value="CLPAB_2"/>
    <property type="match status" value="1"/>
</dbReference>
<dbReference type="GO" id="GO:0034605">
    <property type="term" value="P:cellular response to heat"/>
    <property type="evidence" value="ECO:0007669"/>
    <property type="project" value="TreeGrafter"/>
</dbReference>
<dbReference type="InterPro" id="IPR041546">
    <property type="entry name" value="ClpA/ClpB_AAA_lid"/>
</dbReference>
<dbReference type="GO" id="GO:0005759">
    <property type="term" value="C:mitochondrial matrix"/>
    <property type="evidence" value="ECO:0007669"/>
    <property type="project" value="TreeGrafter"/>
</dbReference>
<evidence type="ECO:0000313" key="9">
    <source>
        <dbReference type="EMBL" id="TFK21840.1"/>
    </source>
</evidence>
<keyword evidence="10" id="KW-1185">Reference proteome</keyword>
<feature type="region of interest" description="Disordered" evidence="6">
    <location>
        <begin position="795"/>
        <end position="834"/>
    </location>
</feature>
<dbReference type="STRING" id="230819.A0A5C3KN55"/>
<evidence type="ECO:0000256" key="3">
    <source>
        <dbReference type="ARBA" id="ARBA00022741"/>
    </source>
</evidence>
<dbReference type="InterPro" id="IPR028299">
    <property type="entry name" value="ClpA/B_CS2"/>
</dbReference>
<reference evidence="9 10" key="1">
    <citation type="journal article" date="2019" name="Nat. Ecol. Evol.">
        <title>Megaphylogeny resolves global patterns of mushroom evolution.</title>
        <authorList>
            <person name="Varga T."/>
            <person name="Krizsan K."/>
            <person name="Foldi C."/>
            <person name="Dima B."/>
            <person name="Sanchez-Garcia M."/>
            <person name="Sanchez-Ramirez S."/>
            <person name="Szollosi G.J."/>
            <person name="Szarkandi J.G."/>
            <person name="Papp V."/>
            <person name="Albert L."/>
            <person name="Andreopoulos W."/>
            <person name="Angelini C."/>
            <person name="Antonin V."/>
            <person name="Barry K.W."/>
            <person name="Bougher N.L."/>
            <person name="Buchanan P."/>
            <person name="Buyck B."/>
            <person name="Bense V."/>
            <person name="Catcheside P."/>
            <person name="Chovatia M."/>
            <person name="Cooper J."/>
            <person name="Damon W."/>
            <person name="Desjardin D."/>
            <person name="Finy P."/>
            <person name="Geml J."/>
            <person name="Haridas S."/>
            <person name="Hughes K."/>
            <person name="Justo A."/>
            <person name="Karasinski D."/>
            <person name="Kautmanova I."/>
            <person name="Kiss B."/>
            <person name="Kocsube S."/>
            <person name="Kotiranta H."/>
            <person name="LaButti K.M."/>
            <person name="Lechner B.E."/>
            <person name="Liimatainen K."/>
            <person name="Lipzen A."/>
            <person name="Lukacs Z."/>
            <person name="Mihaltcheva S."/>
            <person name="Morgado L.N."/>
            <person name="Niskanen T."/>
            <person name="Noordeloos M.E."/>
            <person name="Ohm R.A."/>
            <person name="Ortiz-Santana B."/>
            <person name="Ovrebo C."/>
            <person name="Racz N."/>
            <person name="Riley R."/>
            <person name="Savchenko A."/>
            <person name="Shiryaev A."/>
            <person name="Soop K."/>
            <person name="Spirin V."/>
            <person name="Szebenyi C."/>
            <person name="Tomsovsky M."/>
            <person name="Tulloss R.E."/>
            <person name="Uehling J."/>
            <person name="Grigoriev I.V."/>
            <person name="Vagvolgyi C."/>
            <person name="Papp T."/>
            <person name="Martin F.M."/>
            <person name="Miettinen O."/>
            <person name="Hibbett D.S."/>
            <person name="Nagy L.G."/>
        </authorList>
    </citation>
    <scope>NUCLEOTIDE SEQUENCE [LARGE SCALE GENOMIC DNA]</scope>
    <source>
        <strain evidence="9 10">CBS 121175</strain>
    </source>
</reference>
<feature type="domain" description="Clp ATPase C-terminal" evidence="8">
    <location>
        <begin position="710"/>
        <end position="801"/>
    </location>
</feature>
<dbReference type="Gene3D" id="1.10.8.60">
    <property type="match status" value="1"/>
</dbReference>
<dbReference type="CDD" id="cd00009">
    <property type="entry name" value="AAA"/>
    <property type="match status" value="1"/>
</dbReference>
<dbReference type="InterPro" id="IPR019489">
    <property type="entry name" value="Clp_ATPase_C"/>
</dbReference>
<dbReference type="InterPro" id="IPR001270">
    <property type="entry name" value="ClpA/B"/>
</dbReference>
<dbReference type="FunFam" id="3.40.50.300:FF:000120">
    <property type="entry name" value="ATP-dependent chaperone ClpB"/>
    <property type="match status" value="1"/>
</dbReference>
<sequence length="834" mass="92116">MFATTRGFSNVTVKAQKVVQSQLRQLEARALTSVVPIVRYERTRTRLSPLAVTPLACVPVSHWNIGSVRGYANYPGGGGGGGFPGFSMGQQPQKGEALKQYSVDLTELARKGKLDPTIGRDDEIRRTIQILSRRTKSNPVLLGPPGVGKTAIVEGLASRIVAGEVPESLQHKRVLSLDLAAVVAGSGIRGQFEEKFKALIKDIEEEAENVICFIDEIHTLFNIGKAEGSVDGGQMIKPSLARGLRLVGATTPDEYRKTIGKDAALERRFQPVNIEEPTVGATISILRGLKPKYEVHHGVEISDSALVTAAVYGARYVSDRFLPDKAIDLVDEAASALRLAQESKPDELEALDREIVTLQIELESLKNETDIFSVERRQKVENDLKLKRSEAEIMTNLWKAERHRLDQIKANKKKLEDAKYQLEVAQREGQYELASRLRFATIPELERQLPKDEPEQEVESPLAMLHDRVTSNDIARVVARATGIPVQNLLKGERDKLVHMEDALRGRVVGQDHVVTAISDSVRISRAGLQAPNRPVASFLFMGPTGVGKTELCKALAAFLFNDENRGLITINMSEYHDRHTVSRLIGAAPGYVGYEEGGQLTEAVRRKPYAVVLLDEMEKAHKDVALILLQILDEGTITDSQGRKIDFKNTIICLTSNIGSDILANPSASDPTTGIVTADAKAQVIERTHEYFPPELLNRLDSIQVFNKLSRESILTVVDLRLKDVEERLTSRRITLDVDLSAKEWLAKTGYSDLYGARAIARIVRTDLLFPLAQKLLRGTIRDGDNVRVRAAEDGNALDIEDNHPPDPTVARPDSEVNPEDTPPLGEDKEHPL</sequence>
<keyword evidence="2" id="KW-0677">Repeat</keyword>
<evidence type="ECO:0000256" key="6">
    <source>
        <dbReference type="SAM" id="MobiDB-lite"/>
    </source>
</evidence>
<evidence type="ECO:0000256" key="1">
    <source>
        <dbReference type="ARBA" id="ARBA00008675"/>
    </source>
</evidence>
<dbReference type="InterPro" id="IPR003959">
    <property type="entry name" value="ATPase_AAA_core"/>
</dbReference>
<dbReference type="GO" id="GO:0042026">
    <property type="term" value="P:protein refolding"/>
    <property type="evidence" value="ECO:0007669"/>
    <property type="project" value="TreeGrafter"/>
</dbReference>
<dbReference type="EMBL" id="ML210256">
    <property type="protein sequence ID" value="TFK21840.1"/>
    <property type="molecule type" value="Genomic_DNA"/>
</dbReference>
<evidence type="ECO:0000259" key="8">
    <source>
        <dbReference type="SMART" id="SM01086"/>
    </source>
</evidence>
<evidence type="ECO:0000313" key="10">
    <source>
        <dbReference type="Proteomes" id="UP000307440"/>
    </source>
</evidence>
<keyword evidence="3" id="KW-0547">Nucleotide-binding</keyword>
<dbReference type="AlphaFoldDB" id="A0A5C3KN55"/>
<name>A0A5C3KN55_COPMA</name>
<organism evidence="9 10">
    <name type="scientific">Coprinopsis marcescibilis</name>
    <name type="common">Agaric fungus</name>
    <name type="synonym">Psathyrella marcescibilis</name>
    <dbReference type="NCBI Taxonomy" id="230819"/>
    <lineage>
        <taxon>Eukaryota</taxon>
        <taxon>Fungi</taxon>
        <taxon>Dikarya</taxon>
        <taxon>Basidiomycota</taxon>
        <taxon>Agaricomycotina</taxon>
        <taxon>Agaricomycetes</taxon>
        <taxon>Agaricomycetidae</taxon>
        <taxon>Agaricales</taxon>
        <taxon>Agaricineae</taxon>
        <taxon>Psathyrellaceae</taxon>
        <taxon>Coprinopsis</taxon>
    </lineage>
</organism>
<feature type="domain" description="AAA+ ATPase" evidence="7">
    <location>
        <begin position="135"/>
        <end position="275"/>
    </location>
</feature>
<dbReference type="Pfam" id="PF00004">
    <property type="entry name" value="AAA"/>
    <property type="match status" value="1"/>
</dbReference>
<dbReference type="FunFam" id="3.40.50.300:FF:000025">
    <property type="entry name" value="ATP-dependent Clp protease subunit"/>
    <property type="match status" value="1"/>
</dbReference>
<dbReference type="InterPro" id="IPR050130">
    <property type="entry name" value="ClpA_ClpB"/>
</dbReference>
<gene>
    <name evidence="9" type="ORF">FA15DRAFT_672134</name>
</gene>
<evidence type="ECO:0000256" key="4">
    <source>
        <dbReference type="ARBA" id="ARBA00022840"/>
    </source>
</evidence>
<keyword evidence="4" id="KW-0067">ATP-binding</keyword>
<accession>A0A5C3KN55</accession>
<dbReference type="InterPro" id="IPR003593">
    <property type="entry name" value="AAA+_ATPase"/>
</dbReference>
<proteinExistence type="inferred from homology"/>
<dbReference type="GO" id="GO:0043335">
    <property type="term" value="P:protein unfolding"/>
    <property type="evidence" value="ECO:0007669"/>
    <property type="project" value="TreeGrafter"/>
</dbReference>
<comment type="similarity">
    <text evidence="1">Belongs to the ClpA/ClpB family.</text>
</comment>
<dbReference type="SMART" id="SM00382">
    <property type="entry name" value="AAA"/>
    <property type="match status" value="2"/>
</dbReference>
<dbReference type="SMART" id="SM01086">
    <property type="entry name" value="ClpB_D2-small"/>
    <property type="match status" value="1"/>
</dbReference>
<evidence type="ECO:0000256" key="2">
    <source>
        <dbReference type="ARBA" id="ARBA00022737"/>
    </source>
</evidence>
<protein>
    <submittedName>
        <fullName evidence="9">Hsp78-like protein</fullName>
    </submittedName>
</protein>